<dbReference type="RefSeq" id="XP_002177421.1">
    <property type="nucleotide sequence ID" value="XM_002177385.1"/>
</dbReference>
<dbReference type="AlphaFoldDB" id="B7FQK8"/>
<evidence type="ECO:0000313" key="2">
    <source>
        <dbReference type="EMBL" id="EEC51884.1"/>
    </source>
</evidence>
<dbReference type="InParanoid" id="B7FQK8"/>
<evidence type="ECO:0000313" key="3">
    <source>
        <dbReference type="Proteomes" id="UP000000759"/>
    </source>
</evidence>
<dbReference type="PaxDb" id="2850-Phatr43089"/>
<dbReference type="KEGG" id="pti:PHATRDRAFT_43089"/>
<dbReference type="EMBL" id="CM000605">
    <property type="protein sequence ID" value="EEC51884.1"/>
    <property type="molecule type" value="Genomic_DNA"/>
</dbReference>
<proteinExistence type="predicted"/>
<reference evidence="3" key="2">
    <citation type="submission" date="2008-08" db="EMBL/GenBank/DDBJ databases">
        <authorList>
            <consortium name="Diatom Consortium"/>
            <person name="Grigoriev I."/>
            <person name="Grimwood J."/>
            <person name="Kuo A."/>
            <person name="Otillar R.P."/>
            <person name="Salamov A."/>
            <person name="Detter J.C."/>
            <person name="Lindquist E."/>
            <person name="Shapiro H."/>
            <person name="Lucas S."/>
            <person name="Glavina del Rio T."/>
            <person name="Pitluck S."/>
            <person name="Rokhsar D."/>
            <person name="Bowler C."/>
        </authorList>
    </citation>
    <scope>GENOME REANNOTATION</scope>
    <source>
        <strain evidence="3">CCAP 1055/1</strain>
    </source>
</reference>
<feature type="region of interest" description="Disordered" evidence="1">
    <location>
        <begin position="1"/>
        <end position="29"/>
    </location>
</feature>
<organism evidence="2 3">
    <name type="scientific">Phaeodactylum tricornutum (strain CCAP 1055/1)</name>
    <dbReference type="NCBI Taxonomy" id="556484"/>
    <lineage>
        <taxon>Eukaryota</taxon>
        <taxon>Sar</taxon>
        <taxon>Stramenopiles</taxon>
        <taxon>Ochrophyta</taxon>
        <taxon>Bacillariophyta</taxon>
        <taxon>Bacillariophyceae</taxon>
        <taxon>Bacillariophycidae</taxon>
        <taxon>Naviculales</taxon>
        <taxon>Phaeodactylaceae</taxon>
        <taxon>Phaeodactylum</taxon>
    </lineage>
</organism>
<gene>
    <name evidence="2" type="ORF">PHATRDRAFT_43089</name>
</gene>
<name>B7FQK8_PHATC</name>
<sequence>MASARVARTPPRHHASDDDRHSPYPNTPSQMATTIRRLPMPVSVDLIHAFPCNGQSSALQKESEAKKWYRREYSSSLLHCVRLELIVSETKMASEKLGNQDVACEEKILFSMLTPKPAVCPTWRHLDESMNLEELTIETYESMMLRFHWMDENNHCDESSKSHNPKKQSFPDHSFSLQIPIHPSKLIRIRSLPSSLPINAVLVHFSDGSIRVPPSVHQALEQASTVNRDAAKHHEYEASFSADDFSRFQDKAFNVLDQVTPVRKKSLLDAAEAAENGEEQHDGEDVSNSKSSEESLPQQQQLIPSIDLDRLPSWSTDDKSRKNQEHLNYLISYEEKQLQQEMLQLEITQSTLRSTMTSIESVRSQICEVQTAAQKEHTALSKAVLAQQAQHIQLLHELRVTYPIQTIEQPTKSTTANVYRIRGLSIPHDCLAGMVSDEELAAALGFLCHLLALLTIRPVRSYKTTEPHYTHSFWDGVQPSGRAVVTPYPCCKPTLFVLPKLKTLICP</sequence>
<reference evidence="2 3" key="1">
    <citation type="journal article" date="2008" name="Nature">
        <title>The Phaeodactylum genome reveals the evolutionary history of diatom genomes.</title>
        <authorList>
            <person name="Bowler C."/>
            <person name="Allen A.E."/>
            <person name="Badger J.H."/>
            <person name="Grimwood J."/>
            <person name="Jabbari K."/>
            <person name="Kuo A."/>
            <person name="Maheswari U."/>
            <person name="Martens C."/>
            <person name="Maumus F."/>
            <person name="Otillar R.P."/>
            <person name="Rayko E."/>
            <person name="Salamov A."/>
            <person name="Vandepoele K."/>
            <person name="Beszteri B."/>
            <person name="Gruber A."/>
            <person name="Heijde M."/>
            <person name="Katinka M."/>
            <person name="Mock T."/>
            <person name="Valentin K."/>
            <person name="Verret F."/>
            <person name="Berges J.A."/>
            <person name="Brownlee C."/>
            <person name="Cadoret J.P."/>
            <person name="Chiovitti A."/>
            <person name="Choi C.J."/>
            <person name="Coesel S."/>
            <person name="De Martino A."/>
            <person name="Detter J.C."/>
            <person name="Durkin C."/>
            <person name="Falciatore A."/>
            <person name="Fournet J."/>
            <person name="Haruta M."/>
            <person name="Huysman M.J."/>
            <person name="Jenkins B.D."/>
            <person name="Jiroutova K."/>
            <person name="Jorgensen R.E."/>
            <person name="Joubert Y."/>
            <person name="Kaplan A."/>
            <person name="Kroger N."/>
            <person name="Kroth P.G."/>
            <person name="La Roche J."/>
            <person name="Lindquist E."/>
            <person name="Lommer M."/>
            <person name="Martin-Jezequel V."/>
            <person name="Lopez P.J."/>
            <person name="Lucas S."/>
            <person name="Mangogna M."/>
            <person name="McGinnis K."/>
            <person name="Medlin L.K."/>
            <person name="Montsant A."/>
            <person name="Oudot-Le Secq M.P."/>
            <person name="Napoli C."/>
            <person name="Obornik M."/>
            <person name="Parker M.S."/>
            <person name="Petit J.L."/>
            <person name="Porcel B.M."/>
            <person name="Poulsen N."/>
            <person name="Robison M."/>
            <person name="Rychlewski L."/>
            <person name="Rynearson T.A."/>
            <person name="Schmutz J."/>
            <person name="Shapiro H."/>
            <person name="Siaut M."/>
            <person name="Stanley M."/>
            <person name="Sussman M.R."/>
            <person name="Taylor A.R."/>
            <person name="Vardi A."/>
            <person name="von Dassow P."/>
            <person name="Vyverman W."/>
            <person name="Willis A."/>
            <person name="Wyrwicz L.S."/>
            <person name="Rokhsar D.S."/>
            <person name="Weissenbach J."/>
            <person name="Armbrust E.V."/>
            <person name="Green B.R."/>
            <person name="Van de Peer Y."/>
            <person name="Grigoriev I.V."/>
        </authorList>
    </citation>
    <scope>NUCLEOTIDE SEQUENCE [LARGE SCALE GENOMIC DNA]</scope>
    <source>
        <strain evidence="2 3">CCAP 1055/1</strain>
    </source>
</reference>
<feature type="region of interest" description="Disordered" evidence="1">
    <location>
        <begin position="272"/>
        <end position="302"/>
    </location>
</feature>
<dbReference type="Proteomes" id="UP000000759">
    <property type="component" value="Chromosome 1"/>
</dbReference>
<evidence type="ECO:0000256" key="1">
    <source>
        <dbReference type="SAM" id="MobiDB-lite"/>
    </source>
</evidence>
<keyword evidence="3" id="KW-1185">Reference proteome</keyword>
<accession>B7FQK8</accession>
<protein>
    <submittedName>
        <fullName evidence="2">Uncharacterized protein</fullName>
    </submittedName>
</protein>
<dbReference type="GeneID" id="7196719"/>
<dbReference type="OrthoDB" id="45543at2759"/>